<feature type="compositionally biased region" description="Low complexity" evidence="9">
    <location>
        <begin position="467"/>
        <end position="487"/>
    </location>
</feature>
<evidence type="ECO:0000313" key="14">
    <source>
        <dbReference type="Proteomes" id="UP000214689"/>
    </source>
</evidence>
<sequence length="487" mass="52488">MELVEGRNLSNIIAEDAPLDYRTVIDLTKQVASALRIAHKNKIIHRDVKPHNIMVTSDGVAKLADFGIAKAVNDATLSTNSKVIGSVHYFSPEQARGNYVDERSDIYSLGIVMYEMLTGKVPFDGDNPVSIALKHINEEIVPPHEYVDGIPPALERAVLKATNKFQTNRFNSADELIEELDNIEFVTKVVGNSIFAEASNEVARKRSDVDEDDSEELVSDKSKGKKKKKKAGPDNRKKKLIKIGIAAAIILILGLGVAFATGAFSSKAKVPDMSDMTYKEAKKTAEKNGFKVQKGKSVYSSEITEGHVVEQDPAGGEEAKKGSTIKLNLSKGSKEGTVPNIVGQDYKKVEKKLKKAGYKLGIVKSETSNKPEGTILTQDPEAGTNADKGTKINITISDGKGKEKGTVPAVTGKSLEEAKTAITNAGFKVGNISYDESNVYGNGYVMWQQYAANTSLEKGETIDIEVSKGAPSSGSSSDNSNNSGTRL</sequence>
<dbReference type="InterPro" id="IPR005543">
    <property type="entry name" value="PASTA_dom"/>
</dbReference>
<dbReference type="PANTHER" id="PTHR43289">
    <property type="entry name" value="MITOGEN-ACTIVATED PROTEIN KINASE KINASE KINASE 20-RELATED"/>
    <property type="match status" value="1"/>
</dbReference>
<feature type="domain" description="Protein kinase" evidence="11">
    <location>
        <begin position="1"/>
        <end position="186"/>
    </location>
</feature>
<evidence type="ECO:0000313" key="13">
    <source>
        <dbReference type="EMBL" id="ASS38058.1"/>
    </source>
</evidence>
<dbReference type="Proteomes" id="UP000214689">
    <property type="component" value="Chromosome"/>
</dbReference>
<gene>
    <name evidence="13" type="ORF">AXF17_06225</name>
</gene>
<keyword evidence="6" id="KW-0067">ATP-binding</keyword>
<feature type="domain" description="PASTA" evidence="12">
    <location>
        <begin position="332"/>
        <end position="398"/>
    </location>
</feature>
<evidence type="ECO:0000256" key="6">
    <source>
        <dbReference type="ARBA" id="ARBA00022840"/>
    </source>
</evidence>
<dbReference type="InterPro" id="IPR011009">
    <property type="entry name" value="Kinase-like_dom_sf"/>
</dbReference>
<evidence type="ECO:0000256" key="7">
    <source>
        <dbReference type="ARBA" id="ARBA00047899"/>
    </source>
</evidence>
<dbReference type="Pfam" id="PF00069">
    <property type="entry name" value="Pkinase"/>
    <property type="match status" value="1"/>
</dbReference>
<comment type="catalytic activity">
    <reaction evidence="8">
        <text>L-seryl-[protein] + ATP = O-phospho-L-seryl-[protein] + ADP + H(+)</text>
        <dbReference type="Rhea" id="RHEA:17989"/>
        <dbReference type="Rhea" id="RHEA-COMP:9863"/>
        <dbReference type="Rhea" id="RHEA-COMP:11604"/>
        <dbReference type="ChEBI" id="CHEBI:15378"/>
        <dbReference type="ChEBI" id="CHEBI:29999"/>
        <dbReference type="ChEBI" id="CHEBI:30616"/>
        <dbReference type="ChEBI" id="CHEBI:83421"/>
        <dbReference type="ChEBI" id="CHEBI:456216"/>
        <dbReference type="EC" id="2.7.11.1"/>
    </reaction>
</comment>
<keyword evidence="10" id="KW-1133">Transmembrane helix</keyword>
<dbReference type="EC" id="2.7.11.1" evidence="1"/>
<organism evidence="13 14">
    <name type="scientific">Mogibacterium pumilum</name>
    <dbReference type="NCBI Taxonomy" id="86332"/>
    <lineage>
        <taxon>Bacteria</taxon>
        <taxon>Bacillati</taxon>
        <taxon>Bacillota</taxon>
        <taxon>Clostridia</taxon>
        <taxon>Peptostreptococcales</taxon>
        <taxon>Anaerovoracaceae</taxon>
        <taxon>Mogibacterium</taxon>
    </lineage>
</organism>
<feature type="domain" description="PASTA" evidence="12">
    <location>
        <begin position="264"/>
        <end position="331"/>
    </location>
</feature>
<evidence type="ECO:0000256" key="2">
    <source>
        <dbReference type="ARBA" id="ARBA00022527"/>
    </source>
</evidence>
<dbReference type="CDD" id="cd14014">
    <property type="entry name" value="STKc_PknB_like"/>
    <property type="match status" value="1"/>
</dbReference>
<evidence type="ECO:0000256" key="10">
    <source>
        <dbReference type="SAM" id="Phobius"/>
    </source>
</evidence>
<feature type="region of interest" description="Disordered" evidence="9">
    <location>
        <begin position="463"/>
        <end position="487"/>
    </location>
</feature>
<keyword evidence="2" id="KW-0723">Serine/threonine-protein kinase</keyword>
<dbReference type="Gene3D" id="1.10.510.10">
    <property type="entry name" value="Transferase(Phosphotransferase) domain 1"/>
    <property type="match status" value="1"/>
</dbReference>
<dbReference type="PANTHER" id="PTHR43289:SF34">
    <property type="entry name" value="SERINE_THREONINE-PROTEIN KINASE YBDM-RELATED"/>
    <property type="match status" value="1"/>
</dbReference>
<dbReference type="InterPro" id="IPR008271">
    <property type="entry name" value="Ser/Thr_kinase_AS"/>
</dbReference>
<evidence type="ECO:0000256" key="9">
    <source>
        <dbReference type="SAM" id="MobiDB-lite"/>
    </source>
</evidence>
<name>A0A223ASW4_9FIRM</name>
<dbReference type="CDD" id="cd06577">
    <property type="entry name" value="PASTA_pknB"/>
    <property type="match status" value="3"/>
</dbReference>
<keyword evidence="5" id="KW-0418">Kinase</keyword>
<dbReference type="NCBIfam" id="NF033483">
    <property type="entry name" value="PknB_PASTA_kin"/>
    <property type="match status" value="1"/>
</dbReference>
<dbReference type="FunFam" id="1.10.510.10:FF:000021">
    <property type="entry name" value="Serine/threonine protein kinase"/>
    <property type="match status" value="1"/>
</dbReference>
<evidence type="ECO:0000256" key="1">
    <source>
        <dbReference type="ARBA" id="ARBA00012513"/>
    </source>
</evidence>
<feature type="compositionally biased region" description="Basic residues" evidence="9">
    <location>
        <begin position="223"/>
        <end position="233"/>
    </location>
</feature>
<feature type="domain" description="PASTA" evidence="12">
    <location>
        <begin position="401"/>
        <end position="468"/>
    </location>
</feature>
<evidence type="ECO:0000256" key="5">
    <source>
        <dbReference type="ARBA" id="ARBA00022777"/>
    </source>
</evidence>
<dbReference type="AlphaFoldDB" id="A0A223ASW4"/>
<dbReference type="PROSITE" id="PS00108">
    <property type="entry name" value="PROTEIN_KINASE_ST"/>
    <property type="match status" value="1"/>
</dbReference>
<dbReference type="SMART" id="SM00740">
    <property type="entry name" value="PASTA"/>
    <property type="match status" value="3"/>
</dbReference>
<feature type="region of interest" description="Disordered" evidence="9">
    <location>
        <begin position="205"/>
        <end position="233"/>
    </location>
</feature>
<evidence type="ECO:0000259" key="12">
    <source>
        <dbReference type="PROSITE" id="PS51178"/>
    </source>
</evidence>
<dbReference type="InterPro" id="IPR000719">
    <property type="entry name" value="Prot_kinase_dom"/>
</dbReference>
<dbReference type="Pfam" id="PF03793">
    <property type="entry name" value="PASTA"/>
    <property type="match status" value="3"/>
</dbReference>
<dbReference type="GO" id="GO:0004674">
    <property type="term" value="F:protein serine/threonine kinase activity"/>
    <property type="evidence" value="ECO:0007669"/>
    <property type="project" value="UniProtKB-KW"/>
</dbReference>
<dbReference type="Gene3D" id="3.30.10.20">
    <property type="match status" value="3"/>
</dbReference>
<dbReference type="SUPFAM" id="SSF54184">
    <property type="entry name" value="Penicillin-binding protein 2x (pbp-2x), c-terminal domain"/>
    <property type="match status" value="2"/>
</dbReference>
<reference evidence="14" key="1">
    <citation type="submission" date="2016-05" db="EMBL/GenBank/DDBJ databases">
        <authorList>
            <person name="Holder M.E."/>
            <person name="Ajami N.J."/>
            <person name="Petrosino J.F."/>
        </authorList>
    </citation>
    <scope>NUCLEOTIDE SEQUENCE [LARGE SCALE GENOMIC DNA]</scope>
    <source>
        <strain evidence="14">ATCC 700696</strain>
    </source>
</reference>
<feature type="transmembrane region" description="Helical" evidence="10">
    <location>
        <begin position="240"/>
        <end position="264"/>
    </location>
</feature>
<evidence type="ECO:0000259" key="11">
    <source>
        <dbReference type="PROSITE" id="PS50011"/>
    </source>
</evidence>
<dbReference type="SMART" id="SM00220">
    <property type="entry name" value="S_TKc"/>
    <property type="match status" value="1"/>
</dbReference>
<proteinExistence type="predicted"/>
<keyword evidence="3" id="KW-0808">Transferase</keyword>
<protein>
    <recommendedName>
        <fullName evidence="1">non-specific serine/threonine protein kinase</fullName>
        <ecNumber evidence="1">2.7.11.1</ecNumber>
    </recommendedName>
</protein>
<dbReference type="GO" id="GO:0005524">
    <property type="term" value="F:ATP binding"/>
    <property type="evidence" value="ECO:0007669"/>
    <property type="project" value="UniProtKB-KW"/>
</dbReference>
<accession>A0A223ASW4</accession>
<dbReference type="PROSITE" id="PS51178">
    <property type="entry name" value="PASTA"/>
    <property type="match status" value="3"/>
</dbReference>
<keyword evidence="10" id="KW-0812">Transmembrane</keyword>
<keyword evidence="4" id="KW-0547">Nucleotide-binding</keyword>
<evidence type="ECO:0000256" key="3">
    <source>
        <dbReference type="ARBA" id="ARBA00022679"/>
    </source>
</evidence>
<evidence type="ECO:0000256" key="8">
    <source>
        <dbReference type="ARBA" id="ARBA00048679"/>
    </source>
</evidence>
<dbReference type="SUPFAM" id="SSF56112">
    <property type="entry name" value="Protein kinase-like (PK-like)"/>
    <property type="match status" value="1"/>
</dbReference>
<dbReference type="EMBL" id="CP016199">
    <property type="protein sequence ID" value="ASS38058.1"/>
    <property type="molecule type" value="Genomic_DNA"/>
</dbReference>
<keyword evidence="10" id="KW-0472">Membrane</keyword>
<keyword evidence="14" id="KW-1185">Reference proteome</keyword>
<dbReference type="PROSITE" id="PS50011">
    <property type="entry name" value="PROTEIN_KINASE_DOM"/>
    <property type="match status" value="1"/>
</dbReference>
<comment type="catalytic activity">
    <reaction evidence="7">
        <text>L-threonyl-[protein] + ATP = O-phospho-L-threonyl-[protein] + ADP + H(+)</text>
        <dbReference type="Rhea" id="RHEA:46608"/>
        <dbReference type="Rhea" id="RHEA-COMP:11060"/>
        <dbReference type="Rhea" id="RHEA-COMP:11605"/>
        <dbReference type="ChEBI" id="CHEBI:15378"/>
        <dbReference type="ChEBI" id="CHEBI:30013"/>
        <dbReference type="ChEBI" id="CHEBI:30616"/>
        <dbReference type="ChEBI" id="CHEBI:61977"/>
        <dbReference type="ChEBI" id="CHEBI:456216"/>
        <dbReference type="EC" id="2.7.11.1"/>
    </reaction>
</comment>
<evidence type="ECO:0000256" key="4">
    <source>
        <dbReference type="ARBA" id="ARBA00022741"/>
    </source>
</evidence>